<dbReference type="EMBL" id="CAJHIP010000005">
    <property type="protein sequence ID" value="CAD6491811.1"/>
    <property type="molecule type" value="Genomic_DNA"/>
</dbReference>
<dbReference type="AlphaFoldDB" id="A0A811T652"/>
<sequence length="105" mass="12211">MEIDRLKLEYLEKTKLFEELKDVVLYKLQSEIKSNLHTPTISLREKDDVGIEFKAGLKQDYYGFFVSSPKNSQTKLLAKQRVTEIIQFSSLLESMNIQKISAQSH</sequence>
<protein>
    <submittedName>
        <fullName evidence="1">Uncharacterized protein</fullName>
    </submittedName>
</protein>
<name>A0A811T652_9EURY</name>
<evidence type="ECO:0000313" key="2">
    <source>
        <dbReference type="Proteomes" id="UP000603056"/>
    </source>
</evidence>
<evidence type="ECO:0000313" key="1">
    <source>
        <dbReference type="EMBL" id="CAD6491811.1"/>
    </source>
</evidence>
<organism evidence="1 2">
    <name type="scientific">Candidatus Argoarchaeum ethanivorans</name>
    <dbReference type="NCBI Taxonomy" id="2608793"/>
    <lineage>
        <taxon>Archaea</taxon>
        <taxon>Methanobacteriati</taxon>
        <taxon>Methanobacteriota</taxon>
        <taxon>Stenosarchaea group</taxon>
        <taxon>Methanomicrobia</taxon>
        <taxon>Methanosarcinales</taxon>
        <taxon>Methanosarcinales incertae sedis</taxon>
        <taxon>GOM Arc I cluster</taxon>
        <taxon>Candidatus Argoarchaeum</taxon>
    </lineage>
</organism>
<gene>
    <name evidence="1" type="ORF">FFODKBPE_00220</name>
</gene>
<dbReference type="Proteomes" id="UP000603056">
    <property type="component" value="Unassembled WGS sequence"/>
</dbReference>
<reference evidence="1" key="1">
    <citation type="submission" date="2020-10" db="EMBL/GenBank/DDBJ databases">
        <authorList>
            <person name="Hahn C.J."/>
            <person name="Laso-Perez R."/>
            <person name="Vulcano F."/>
            <person name="Vaziourakis K.-M."/>
            <person name="Stokke R."/>
            <person name="Steen I.H."/>
            <person name="Teske A."/>
            <person name="Boetius A."/>
            <person name="Liebeke M."/>
            <person name="Amann R."/>
            <person name="Knittel K."/>
        </authorList>
    </citation>
    <scope>NUCLEOTIDE SEQUENCE</scope>
    <source>
        <strain evidence="1">Gfbio:e3339647-f889-4370-9287-4fb5cb688e4c:AG394J04_GoMArc1</strain>
    </source>
</reference>
<comment type="caution">
    <text evidence="1">The sequence shown here is derived from an EMBL/GenBank/DDBJ whole genome shotgun (WGS) entry which is preliminary data.</text>
</comment>
<accession>A0A811T652</accession>
<proteinExistence type="predicted"/>